<dbReference type="InterPro" id="IPR020802">
    <property type="entry name" value="TesA-like"/>
</dbReference>
<comment type="caution">
    <text evidence="3">The sequence shown here is derived from an EMBL/GenBank/DDBJ whole genome shotgun (WGS) entry which is preliminary data.</text>
</comment>
<dbReference type="PANTHER" id="PTHR45527:SF1">
    <property type="entry name" value="FATTY ACID SYNTHASE"/>
    <property type="match status" value="1"/>
</dbReference>
<name>A0ABS9Q393_9MICO</name>
<dbReference type="InterPro" id="IPR029058">
    <property type="entry name" value="AB_hydrolase_fold"/>
</dbReference>
<dbReference type="Gene3D" id="3.40.50.12780">
    <property type="entry name" value="N-terminal domain of ligase-like"/>
    <property type="match status" value="1"/>
</dbReference>
<dbReference type="RefSeq" id="WP_239264550.1">
    <property type="nucleotide sequence ID" value="NZ_JAKRCV010000032.1"/>
</dbReference>
<dbReference type="InterPro" id="IPR036736">
    <property type="entry name" value="ACP-like_sf"/>
</dbReference>
<evidence type="ECO:0000313" key="3">
    <source>
        <dbReference type="EMBL" id="MCG7322351.1"/>
    </source>
</evidence>
<dbReference type="InterPro" id="IPR025110">
    <property type="entry name" value="AMP-bd_C"/>
</dbReference>
<dbReference type="Pfam" id="PF00550">
    <property type="entry name" value="PP-binding"/>
    <property type="match status" value="1"/>
</dbReference>
<dbReference type="SUPFAM" id="SSF47336">
    <property type="entry name" value="ACP-like"/>
    <property type="match status" value="1"/>
</dbReference>
<gene>
    <name evidence="3" type="ORF">MHL29_10690</name>
</gene>
<evidence type="ECO:0000313" key="4">
    <source>
        <dbReference type="Proteomes" id="UP001521931"/>
    </source>
</evidence>
<accession>A0ABS9Q393</accession>
<dbReference type="InterPro" id="IPR020845">
    <property type="entry name" value="AMP-binding_CS"/>
</dbReference>
<dbReference type="PANTHER" id="PTHR45527">
    <property type="entry name" value="NONRIBOSOMAL PEPTIDE SYNTHETASE"/>
    <property type="match status" value="1"/>
</dbReference>
<dbReference type="Pfam" id="PF00501">
    <property type="entry name" value="AMP-binding"/>
    <property type="match status" value="1"/>
</dbReference>
<dbReference type="Gene3D" id="3.40.50.1820">
    <property type="entry name" value="alpha/beta hydrolase"/>
    <property type="match status" value="1"/>
</dbReference>
<dbReference type="SMART" id="SM00824">
    <property type="entry name" value="PKS_TE"/>
    <property type="match status" value="1"/>
</dbReference>
<protein>
    <submittedName>
        <fullName evidence="3">AMP-binding protein</fullName>
    </submittedName>
</protein>
<evidence type="ECO:0000259" key="2">
    <source>
        <dbReference type="PROSITE" id="PS50075"/>
    </source>
</evidence>
<dbReference type="PROSITE" id="PS50075">
    <property type="entry name" value="CARRIER"/>
    <property type="match status" value="1"/>
</dbReference>
<dbReference type="InterPro" id="IPR042099">
    <property type="entry name" value="ANL_N_sf"/>
</dbReference>
<dbReference type="Pfam" id="PF00975">
    <property type="entry name" value="Thioesterase"/>
    <property type="match status" value="1"/>
</dbReference>
<dbReference type="SUPFAM" id="SSF56801">
    <property type="entry name" value="Acetyl-CoA synthetase-like"/>
    <property type="match status" value="1"/>
</dbReference>
<dbReference type="Gene3D" id="3.30.300.30">
    <property type="match status" value="1"/>
</dbReference>
<sequence length="866" mass="91686">MSESVWTELSESDVDDGVLPRFRRVTSTRPDAVAVSDEDTSLTYSQVAARAAGVLLGIRQALDALDPPPARHDEDAFGAAETVAMCCDHTVDAVVTLLAVVASGHPVLVLDPRTPGPRQAQLVERAGARLLVTDPANERLASELHVVPLSVRGLEPADPQILWGDPPSPTSVAALAFTSGSTGTPKPVANDHRLLVRDAWNSSIATGCYSSADTIAHTLPIAFHAGLTTTLHGLLVGARMRLYDARSRGIAGLPAVIAEHGCTLMITSPAILRGFVATAPDPAMLATLRSLTVAGEASYGRDVEAVRPLLPAGCLVRNRYGSSETGLIAEYVVGPEHPPLDGPLPAGRGVGRTVLSVMDEHGTPAAPWATGRLVVTAPQVATGYWQLPEATAEAFADLADGTRRYRTSDLGRVLPDGAIQIVGRADHSVKVRGYLVDPGEVDAALFALEDVREAVVVSGPRPADGRARLVAYVVHRRLPAPPTGPGLPGAELPDPGLEAAWRQALRGELPAHMIPEAFVLVGALPRNDRGKIDRAALPEAPERAPSDVHISRWEALVAEQWAAALEHDGPLGPHSDFFALGGDSLAAEALMTRLVSELGVDPDRARTTVLAQAPTLADFAEAVRGTDAGPDHCLVPLVTGPAETPVFLVAGAGGIGIALRPIALRLGGRPAYALQNPVLEARGLPDLTLRGLARRYVKVVRSVQPEGPYLLAGHSFGGLVAFEMCQQLRALGQEARLAVIDSFPPEPTLHPEPVEGTSVAARTRSLVRLVRASLRDTAGATDAWRFFLQSDGMARAYRSQPWPGPALILVAQSPEKDARSRWAPHLIGPHEQVEISGDHFTLLREPWAEEVAGHLRAFFAEVDAPA</sequence>
<dbReference type="Pfam" id="PF13193">
    <property type="entry name" value="AMP-binding_C"/>
    <property type="match status" value="1"/>
</dbReference>
<dbReference type="EMBL" id="JAKRCV010000032">
    <property type="protein sequence ID" value="MCG7322351.1"/>
    <property type="molecule type" value="Genomic_DNA"/>
</dbReference>
<proteinExistence type="predicted"/>
<comment type="cofactor">
    <cofactor evidence="1">
        <name>pantetheine 4'-phosphate</name>
        <dbReference type="ChEBI" id="CHEBI:47942"/>
    </cofactor>
</comment>
<dbReference type="Proteomes" id="UP001521931">
    <property type="component" value="Unassembled WGS sequence"/>
</dbReference>
<dbReference type="PROSITE" id="PS00455">
    <property type="entry name" value="AMP_BINDING"/>
    <property type="match status" value="1"/>
</dbReference>
<feature type="domain" description="Carrier" evidence="2">
    <location>
        <begin position="548"/>
        <end position="627"/>
    </location>
</feature>
<dbReference type="Gene3D" id="1.10.1200.10">
    <property type="entry name" value="ACP-like"/>
    <property type="match status" value="1"/>
</dbReference>
<reference evidence="3 4" key="1">
    <citation type="submission" date="2022-02" db="EMBL/GenBank/DDBJ databases">
        <title>Uncovering new skin microbiome diversity through culturing and metagenomics.</title>
        <authorList>
            <person name="Conlan S."/>
            <person name="Deming C."/>
            <person name="Nisc Comparative Sequencing Program N."/>
            <person name="Segre J.A."/>
        </authorList>
    </citation>
    <scope>NUCLEOTIDE SEQUENCE [LARGE SCALE GENOMIC DNA]</scope>
    <source>
        <strain evidence="3 4">ACRQZ</strain>
    </source>
</reference>
<evidence type="ECO:0000256" key="1">
    <source>
        <dbReference type="ARBA" id="ARBA00001957"/>
    </source>
</evidence>
<dbReference type="InterPro" id="IPR000873">
    <property type="entry name" value="AMP-dep_synth/lig_dom"/>
</dbReference>
<dbReference type="InterPro" id="IPR009081">
    <property type="entry name" value="PP-bd_ACP"/>
</dbReference>
<dbReference type="SUPFAM" id="SSF53474">
    <property type="entry name" value="alpha/beta-Hydrolases"/>
    <property type="match status" value="1"/>
</dbReference>
<dbReference type="InterPro" id="IPR045851">
    <property type="entry name" value="AMP-bd_C_sf"/>
</dbReference>
<dbReference type="InterPro" id="IPR001031">
    <property type="entry name" value="Thioesterase"/>
</dbReference>
<keyword evidence="4" id="KW-1185">Reference proteome</keyword>
<organism evidence="3 4">
    <name type="scientific">Arsenicicoccus bolidensis</name>
    <dbReference type="NCBI Taxonomy" id="229480"/>
    <lineage>
        <taxon>Bacteria</taxon>
        <taxon>Bacillati</taxon>
        <taxon>Actinomycetota</taxon>
        <taxon>Actinomycetes</taxon>
        <taxon>Micrococcales</taxon>
        <taxon>Intrasporangiaceae</taxon>
        <taxon>Arsenicicoccus</taxon>
    </lineage>
</organism>